<keyword evidence="1" id="KW-0547">Nucleotide-binding</keyword>
<dbReference type="OrthoDB" id="9803907at2"/>
<accession>A0A2N8RZE5</accession>
<evidence type="ECO:0000313" key="3">
    <source>
        <dbReference type="EMBL" id="PNF79758.1"/>
    </source>
</evidence>
<dbReference type="GO" id="GO:0005524">
    <property type="term" value="F:ATP binding"/>
    <property type="evidence" value="ECO:0007669"/>
    <property type="project" value="UniProtKB-UniRule"/>
</dbReference>
<feature type="domain" description="ATP-grasp" evidence="2">
    <location>
        <begin position="102"/>
        <end position="283"/>
    </location>
</feature>
<name>A0A2N8RZE5_STUST</name>
<evidence type="ECO:0000256" key="1">
    <source>
        <dbReference type="PROSITE-ProRule" id="PRU00409"/>
    </source>
</evidence>
<reference evidence="3 4" key="1">
    <citation type="submission" date="2018-01" db="EMBL/GenBank/DDBJ databases">
        <title>Denitrification phenotypes of diverse strains of Pseudomonas stutzeri.</title>
        <authorList>
            <person name="Milligan D.A."/>
            <person name="Bergaust L."/>
            <person name="Bakken L.R."/>
            <person name="Frostegard A."/>
        </authorList>
    </citation>
    <scope>NUCLEOTIDE SEQUENCE [LARGE SCALE GENOMIC DNA]</scope>
    <source>
        <strain evidence="3 4">KC</strain>
    </source>
</reference>
<dbReference type="SUPFAM" id="SSF56059">
    <property type="entry name" value="Glutathione synthetase ATP-binding domain-like"/>
    <property type="match status" value="1"/>
</dbReference>
<dbReference type="Pfam" id="PF15632">
    <property type="entry name" value="ATPgrasp_Ter"/>
    <property type="match status" value="1"/>
</dbReference>
<dbReference type="Proteomes" id="UP000235925">
    <property type="component" value="Unassembled WGS sequence"/>
</dbReference>
<evidence type="ECO:0000313" key="4">
    <source>
        <dbReference type="Proteomes" id="UP000235925"/>
    </source>
</evidence>
<comment type="caution">
    <text evidence="3">The sequence shown here is derived from an EMBL/GenBank/DDBJ whole genome shotgun (WGS) entry which is preliminary data.</text>
</comment>
<dbReference type="Gene3D" id="3.30.470.20">
    <property type="entry name" value="ATP-grasp fold, B domain"/>
    <property type="match status" value="1"/>
</dbReference>
<proteinExistence type="predicted"/>
<dbReference type="GO" id="GO:0046872">
    <property type="term" value="F:metal ion binding"/>
    <property type="evidence" value="ECO:0007669"/>
    <property type="project" value="InterPro"/>
</dbReference>
<dbReference type="AlphaFoldDB" id="A0A2N8RZE5"/>
<dbReference type="PROSITE" id="PS50975">
    <property type="entry name" value="ATP_GRASP"/>
    <property type="match status" value="1"/>
</dbReference>
<dbReference type="RefSeq" id="WP_102825648.1">
    <property type="nucleotide sequence ID" value="NZ_CP139348.1"/>
</dbReference>
<dbReference type="EMBL" id="POUN01000004">
    <property type="protein sequence ID" value="PNF79758.1"/>
    <property type="molecule type" value="Genomic_DNA"/>
</dbReference>
<evidence type="ECO:0000259" key="2">
    <source>
        <dbReference type="PROSITE" id="PS50975"/>
    </source>
</evidence>
<dbReference type="InterPro" id="IPR011761">
    <property type="entry name" value="ATP-grasp"/>
</dbReference>
<organism evidence="3 4">
    <name type="scientific">Stutzerimonas stutzeri</name>
    <name type="common">Pseudomonas stutzeri</name>
    <dbReference type="NCBI Taxonomy" id="316"/>
    <lineage>
        <taxon>Bacteria</taxon>
        <taxon>Pseudomonadati</taxon>
        <taxon>Pseudomonadota</taxon>
        <taxon>Gammaproteobacteria</taxon>
        <taxon>Pseudomonadales</taxon>
        <taxon>Pseudomonadaceae</taxon>
        <taxon>Stutzerimonas</taxon>
    </lineage>
</organism>
<protein>
    <submittedName>
        <fullName evidence="3">Carbamoyl-phosphate synthase large subunit</fullName>
    </submittedName>
</protein>
<dbReference type="Gene3D" id="3.40.50.20">
    <property type="match status" value="1"/>
</dbReference>
<sequence>MKRINVLVFPCGSEVGLEIQRALARSIHVNLHGASSRDDHGRLAFERYIELPNIADEDFDERFAELLAGWDIQLVFATHDSVLAYLAPRMAAWRVHLVNGDPQSTQIARSKAATYALLAGEDWLPRLFAGLDEVEHWPVLLKPDQRQGGQGVTLVTDRVAAEVALTTLDQPLICEYLPGEELTVDCFSDWRGQLLYIGPRSRERVVGGIAMRSRRIPVTQEVGRIAKAIHGRLKFRGPWFFQLKRDEQGGYKLLEVSCRLSSSSVVQRVAGVNLPLMAVQDFMARNLKVLDEPRVVLVERCLASHAELAYAFDTVYMDFDDTLVCGGCANPQAMRFAYRVLEMGKRLVLLTRHEGSLETALAEARIAESLFDEIIHLRSGELKSSVVEGAAIFIDNHFPERLDVALNRGIPVFDVDALELLFP</sequence>
<gene>
    <name evidence="3" type="ORF">CXK92_14055</name>
</gene>
<keyword evidence="1" id="KW-0067">ATP-binding</keyword>